<accession>A0A1G7FTL3</accession>
<dbReference type="EMBL" id="FNAR01000021">
    <property type="protein sequence ID" value="SDE79055.1"/>
    <property type="molecule type" value="Genomic_DNA"/>
</dbReference>
<evidence type="ECO:0008006" key="3">
    <source>
        <dbReference type="Google" id="ProtNLM"/>
    </source>
</evidence>
<dbReference type="STRING" id="426756.SAMN04488126_1213"/>
<dbReference type="AlphaFoldDB" id="A0A1G7FTL3"/>
<dbReference type="Proteomes" id="UP000198823">
    <property type="component" value="Unassembled WGS sequence"/>
</dbReference>
<dbReference type="RefSeq" id="WP_092098265.1">
    <property type="nucleotide sequence ID" value="NZ_FNAR01000021.1"/>
</dbReference>
<reference evidence="1 2" key="1">
    <citation type="submission" date="2016-10" db="EMBL/GenBank/DDBJ databases">
        <authorList>
            <person name="de Groot N.N."/>
        </authorList>
    </citation>
    <scope>NUCLEOTIDE SEQUENCE [LARGE SCALE GENOMIC DNA]</scope>
    <source>
        <strain evidence="1 2">CGMCC 1.6762</strain>
    </source>
</reference>
<name>A0A1G7FTL3_9BACL</name>
<protein>
    <recommendedName>
        <fullName evidence="3">Transcriptional regulator</fullName>
    </recommendedName>
</protein>
<proteinExistence type="predicted"/>
<evidence type="ECO:0000313" key="2">
    <source>
        <dbReference type="Proteomes" id="UP000198823"/>
    </source>
</evidence>
<sequence length="440" mass="50303">MNVKIGFIGNDILLPTLNKVAKSLNDVKLSYYFYNDDQEAIDKVKEAESREDILLFGGPVPYFRVKNSYQSSLPMIYLSYDGSAFYKGLMQVAFMGGCHLERISIDGIQEAAVRDIYKELGLSSQAIHCYGNPSEEQKKLREFHEKLYNKGVSTCAVTSVKSVHEYLVMNDIPSVLILATESSIKVGIQHSVLESRSHYFKKSQIAVGHIRFFDEVDLSGYRRQQLHLERHQKLLEYAKLLSADLFALSEGEFVFYTTRGMIEKRNIDFIERLYREMDTSHENRVIHVGLGFGTSAQVAGDRARKSLAYSATKRGNQCYLIQDEEQVVNILSNQQKEYRTSDRNVFELAKKYEVSAMVIRRVLEAMQALGKNRLTAEELSKELNQTIRNSRRTLNEFVEKGLAVQAGEEHFGGKGRPKFVYQLLMNEVGEENYEENKVGQ</sequence>
<gene>
    <name evidence="1" type="ORF">SAMN04488126_1213</name>
</gene>
<dbReference type="OrthoDB" id="4986073at2"/>
<evidence type="ECO:0000313" key="1">
    <source>
        <dbReference type="EMBL" id="SDE79055.1"/>
    </source>
</evidence>
<organism evidence="1 2">
    <name type="scientific">Bhargavaea beijingensis</name>
    <dbReference type="NCBI Taxonomy" id="426756"/>
    <lineage>
        <taxon>Bacteria</taxon>
        <taxon>Bacillati</taxon>
        <taxon>Bacillota</taxon>
        <taxon>Bacilli</taxon>
        <taxon>Bacillales</taxon>
        <taxon>Caryophanaceae</taxon>
        <taxon>Bhargavaea</taxon>
    </lineage>
</organism>